<feature type="non-terminal residue" evidence="1">
    <location>
        <position position="1"/>
    </location>
</feature>
<protein>
    <submittedName>
        <fullName evidence="1">Uncharacterized protein</fullName>
    </submittedName>
</protein>
<name>X0TKV2_9ZZZZ</name>
<sequence length="52" mass="5820">LPLATKIGYGPVSVKAWVDIDDDGTDELQACWPLNISEGLEPFQWEWISSTQ</sequence>
<dbReference type="AlphaFoldDB" id="X0TKV2"/>
<proteinExistence type="predicted"/>
<evidence type="ECO:0000313" key="1">
    <source>
        <dbReference type="EMBL" id="GAF87896.1"/>
    </source>
</evidence>
<gene>
    <name evidence="1" type="ORF">S01H1_22313</name>
</gene>
<accession>X0TKV2</accession>
<dbReference type="EMBL" id="BARS01012565">
    <property type="protein sequence ID" value="GAF87896.1"/>
    <property type="molecule type" value="Genomic_DNA"/>
</dbReference>
<comment type="caution">
    <text evidence="1">The sequence shown here is derived from an EMBL/GenBank/DDBJ whole genome shotgun (WGS) entry which is preliminary data.</text>
</comment>
<organism evidence="1">
    <name type="scientific">marine sediment metagenome</name>
    <dbReference type="NCBI Taxonomy" id="412755"/>
    <lineage>
        <taxon>unclassified sequences</taxon>
        <taxon>metagenomes</taxon>
        <taxon>ecological metagenomes</taxon>
    </lineage>
</organism>
<reference evidence="1" key="1">
    <citation type="journal article" date="2014" name="Front. Microbiol.">
        <title>High frequency of phylogenetically diverse reductive dehalogenase-homologous genes in deep subseafloor sedimentary metagenomes.</title>
        <authorList>
            <person name="Kawai M."/>
            <person name="Futagami T."/>
            <person name="Toyoda A."/>
            <person name="Takaki Y."/>
            <person name="Nishi S."/>
            <person name="Hori S."/>
            <person name="Arai W."/>
            <person name="Tsubouchi T."/>
            <person name="Morono Y."/>
            <person name="Uchiyama I."/>
            <person name="Ito T."/>
            <person name="Fujiyama A."/>
            <person name="Inagaki F."/>
            <person name="Takami H."/>
        </authorList>
    </citation>
    <scope>NUCLEOTIDE SEQUENCE</scope>
    <source>
        <strain evidence="1">Expedition CK06-06</strain>
    </source>
</reference>